<protein>
    <submittedName>
        <fullName evidence="1">Uncharacterized protein</fullName>
    </submittedName>
</protein>
<reference evidence="1 2" key="1">
    <citation type="journal article" date="2018" name="J. Allergy Clin. Immunol.">
        <title>High-quality assembly of Dermatophagoides pteronyssinus genome and transcriptome reveals a wide range of novel allergens.</title>
        <authorList>
            <person name="Liu X.Y."/>
            <person name="Yang K.Y."/>
            <person name="Wang M.Q."/>
            <person name="Kwok J.S."/>
            <person name="Zeng X."/>
            <person name="Yang Z."/>
            <person name="Xiao X.J."/>
            <person name="Lau C.P."/>
            <person name="Li Y."/>
            <person name="Huang Z.M."/>
            <person name="Ba J.G."/>
            <person name="Yim A.K."/>
            <person name="Ouyang C.Y."/>
            <person name="Ngai S.M."/>
            <person name="Chan T.F."/>
            <person name="Leung E.L."/>
            <person name="Liu L."/>
            <person name="Liu Z.G."/>
            <person name="Tsui S.K."/>
        </authorList>
    </citation>
    <scope>NUCLEOTIDE SEQUENCE [LARGE SCALE GENOMIC DNA]</scope>
    <source>
        <strain evidence="1">Derp</strain>
    </source>
</reference>
<dbReference type="Proteomes" id="UP000887458">
    <property type="component" value="Unassembled WGS sequence"/>
</dbReference>
<comment type="caution">
    <text evidence="1">The sequence shown here is derived from an EMBL/GenBank/DDBJ whole genome shotgun (WGS) entry which is preliminary data.</text>
</comment>
<evidence type="ECO:0000313" key="1">
    <source>
        <dbReference type="EMBL" id="KAH9425647.1"/>
    </source>
</evidence>
<dbReference type="EMBL" id="NJHN03000017">
    <property type="protein sequence ID" value="KAH9425647.1"/>
    <property type="molecule type" value="Genomic_DNA"/>
</dbReference>
<keyword evidence="2" id="KW-1185">Reference proteome</keyword>
<gene>
    <name evidence="1" type="ORF">DERP_004863</name>
</gene>
<accession>A0ABQ8JSQ7</accession>
<reference evidence="1 2" key="2">
    <citation type="journal article" date="2022" name="Mol. Biol. Evol.">
        <title>Comparative Genomics Reveals Insights into the Divergent Evolution of Astigmatic Mites and Household Pest Adaptations.</title>
        <authorList>
            <person name="Xiong Q."/>
            <person name="Wan A.T."/>
            <person name="Liu X."/>
            <person name="Fung C.S."/>
            <person name="Xiao X."/>
            <person name="Malainual N."/>
            <person name="Hou J."/>
            <person name="Wang L."/>
            <person name="Wang M."/>
            <person name="Yang K.Y."/>
            <person name="Cui Y."/>
            <person name="Leung E.L."/>
            <person name="Nong W."/>
            <person name="Shin S.K."/>
            <person name="Au S.W."/>
            <person name="Jeong K.Y."/>
            <person name="Chew F.T."/>
            <person name="Hui J.H."/>
            <person name="Leung T.F."/>
            <person name="Tungtrongchitr A."/>
            <person name="Zhong N."/>
            <person name="Liu Z."/>
            <person name="Tsui S.K."/>
        </authorList>
    </citation>
    <scope>NUCLEOTIDE SEQUENCE [LARGE SCALE GENOMIC DNA]</scope>
    <source>
        <strain evidence="1">Derp</strain>
    </source>
</reference>
<name>A0ABQ8JSQ7_DERPT</name>
<evidence type="ECO:0000313" key="2">
    <source>
        <dbReference type="Proteomes" id="UP000887458"/>
    </source>
</evidence>
<sequence>MLMMVILNVVVDDDDYDDGDDDQVDLFIFGYSDNVVNEILSPNWPKFLACIRSCSTLRLTRPRLPCQKQCKS</sequence>
<proteinExistence type="predicted"/>
<organism evidence="1 2">
    <name type="scientific">Dermatophagoides pteronyssinus</name>
    <name type="common">European house dust mite</name>
    <dbReference type="NCBI Taxonomy" id="6956"/>
    <lineage>
        <taxon>Eukaryota</taxon>
        <taxon>Metazoa</taxon>
        <taxon>Ecdysozoa</taxon>
        <taxon>Arthropoda</taxon>
        <taxon>Chelicerata</taxon>
        <taxon>Arachnida</taxon>
        <taxon>Acari</taxon>
        <taxon>Acariformes</taxon>
        <taxon>Sarcoptiformes</taxon>
        <taxon>Astigmata</taxon>
        <taxon>Psoroptidia</taxon>
        <taxon>Analgoidea</taxon>
        <taxon>Pyroglyphidae</taxon>
        <taxon>Dermatophagoidinae</taxon>
        <taxon>Dermatophagoides</taxon>
    </lineage>
</organism>